<dbReference type="PRINTS" id="PR00455">
    <property type="entry name" value="HTHTETR"/>
</dbReference>
<dbReference type="InterPro" id="IPR009057">
    <property type="entry name" value="Homeodomain-like_sf"/>
</dbReference>
<name>S5XZR4_PARAH</name>
<dbReference type="PATRIC" id="fig|1367847.3.peg.3719"/>
<keyword evidence="3" id="KW-0804">Transcription</keyword>
<dbReference type="SUPFAM" id="SSF46689">
    <property type="entry name" value="Homeodomain-like"/>
    <property type="match status" value="1"/>
</dbReference>
<organism evidence="6 7">
    <name type="scientific">Paracoccus aminophilus JCM 7686</name>
    <dbReference type="NCBI Taxonomy" id="1367847"/>
    <lineage>
        <taxon>Bacteria</taxon>
        <taxon>Pseudomonadati</taxon>
        <taxon>Pseudomonadota</taxon>
        <taxon>Alphaproteobacteria</taxon>
        <taxon>Rhodobacterales</taxon>
        <taxon>Paracoccaceae</taxon>
        <taxon>Paracoccus</taxon>
    </lineage>
</organism>
<evidence type="ECO:0000313" key="7">
    <source>
        <dbReference type="Proteomes" id="UP000015480"/>
    </source>
</evidence>
<evidence type="ECO:0000256" key="3">
    <source>
        <dbReference type="ARBA" id="ARBA00023163"/>
    </source>
</evidence>
<geneLocation type="plasmid" evidence="6 7">
    <name>pAMI4</name>
</geneLocation>
<accession>S5XZR4</accession>
<dbReference type="AlphaFoldDB" id="S5XZR4"/>
<dbReference type="HOGENOM" id="CLU_069356_17_3_5"/>
<feature type="domain" description="HTH tetR-type" evidence="5">
    <location>
        <begin position="13"/>
        <end position="72"/>
    </location>
</feature>
<dbReference type="EMBL" id="CP006652">
    <property type="protein sequence ID" value="AGT10782.1"/>
    <property type="molecule type" value="Genomic_DNA"/>
</dbReference>
<dbReference type="InterPro" id="IPR001647">
    <property type="entry name" value="HTH_TetR"/>
</dbReference>
<evidence type="ECO:0000256" key="2">
    <source>
        <dbReference type="ARBA" id="ARBA00023125"/>
    </source>
</evidence>
<keyword evidence="2 4" id="KW-0238">DNA-binding</keyword>
<dbReference type="eggNOG" id="COG1309">
    <property type="taxonomic scope" value="Bacteria"/>
</dbReference>
<protein>
    <submittedName>
        <fullName evidence="6">Transcriptional regulator, TetR family</fullName>
    </submittedName>
</protein>
<dbReference type="InterPro" id="IPR050109">
    <property type="entry name" value="HTH-type_TetR-like_transc_reg"/>
</dbReference>
<dbReference type="KEGG" id="pami:JCM7686_pAMI4p091"/>
<reference evidence="6 7" key="1">
    <citation type="journal article" date="2014" name="BMC Genomics">
        <title>Architecture and functions of a multipartite genome of the methylotrophic bacterium Paracoccus aminophilus JCM 7686, containing primary and secondary chromids.</title>
        <authorList>
            <person name="Dziewit L."/>
            <person name="Czarnecki J."/>
            <person name="Wibberg D."/>
            <person name="Radlinska M."/>
            <person name="Mrozek P."/>
            <person name="Szymczak M."/>
            <person name="Schluter A."/>
            <person name="Puhler A."/>
            <person name="Bartosik D."/>
        </authorList>
    </citation>
    <scope>NUCLEOTIDE SEQUENCE [LARGE SCALE GENOMIC DNA]</scope>
    <source>
        <strain evidence="6">JCM 7686</strain>
        <plasmid evidence="7">Plasmid pAMI4</plasmid>
    </source>
</reference>
<dbReference type="OrthoDB" id="9795011at2"/>
<feature type="DNA-binding region" description="H-T-H motif" evidence="4">
    <location>
        <begin position="35"/>
        <end position="54"/>
    </location>
</feature>
<proteinExistence type="predicted"/>
<gene>
    <name evidence="6" type="ORF">JCM7686_pAMI4p091</name>
</gene>
<keyword evidence="7" id="KW-1185">Reference proteome</keyword>
<evidence type="ECO:0000256" key="4">
    <source>
        <dbReference type="PROSITE-ProRule" id="PRU00335"/>
    </source>
</evidence>
<dbReference type="PANTHER" id="PTHR30055">
    <property type="entry name" value="HTH-TYPE TRANSCRIPTIONAL REGULATOR RUTR"/>
    <property type="match status" value="1"/>
</dbReference>
<evidence type="ECO:0000259" key="5">
    <source>
        <dbReference type="PROSITE" id="PS50977"/>
    </source>
</evidence>
<evidence type="ECO:0000313" key="6">
    <source>
        <dbReference type="EMBL" id="AGT10782.1"/>
    </source>
</evidence>
<dbReference type="Pfam" id="PF00440">
    <property type="entry name" value="TetR_N"/>
    <property type="match status" value="1"/>
</dbReference>
<dbReference type="PANTHER" id="PTHR30055:SF234">
    <property type="entry name" value="HTH-TYPE TRANSCRIPTIONAL REGULATOR BETI"/>
    <property type="match status" value="1"/>
</dbReference>
<sequence>MAKERPQMRADGAQNRQAILAAARAVFAETGTEAPLELIANRAGVSRMTLYRHFPDRSELILEIFEANIAEFETYAQSHLGQDDAIFALLELVALGMHEHREMSLAAHLNPTSHPRLSVMKARLVTLLLPHMAAAARAGLIASTDLASDLGLMLDAIAGAMASVPEPELHAQAARLIALLRHGLSGGAG</sequence>
<dbReference type="PROSITE" id="PS50977">
    <property type="entry name" value="HTH_TETR_2"/>
    <property type="match status" value="1"/>
</dbReference>
<dbReference type="RefSeq" id="WP_020952267.1">
    <property type="nucleotide sequence ID" value="NC_022049.1"/>
</dbReference>
<dbReference type="Proteomes" id="UP000015480">
    <property type="component" value="Plasmid pAMI4"/>
</dbReference>
<evidence type="ECO:0000256" key="1">
    <source>
        <dbReference type="ARBA" id="ARBA00023015"/>
    </source>
</evidence>
<keyword evidence="1" id="KW-0805">Transcription regulation</keyword>
<keyword evidence="6" id="KW-0614">Plasmid</keyword>
<dbReference type="GO" id="GO:0000976">
    <property type="term" value="F:transcription cis-regulatory region binding"/>
    <property type="evidence" value="ECO:0007669"/>
    <property type="project" value="TreeGrafter"/>
</dbReference>
<dbReference type="Gene3D" id="1.10.357.10">
    <property type="entry name" value="Tetracycline Repressor, domain 2"/>
    <property type="match status" value="1"/>
</dbReference>
<dbReference type="GO" id="GO:0003700">
    <property type="term" value="F:DNA-binding transcription factor activity"/>
    <property type="evidence" value="ECO:0007669"/>
    <property type="project" value="TreeGrafter"/>
</dbReference>